<dbReference type="InterPro" id="IPR004776">
    <property type="entry name" value="Mem_transp_PIN-like"/>
</dbReference>
<reference evidence="7 8" key="1">
    <citation type="journal article" date="2018" name="Mol. Plant">
        <title>The genome of Artemisia annua provides insight into the evolution of Asteraceae family and artemisinin biosynthesis.</title>
        <authorList>
            <person name="Shen Q."/>
            <person name="Zhang L."/>
            <person name="Liao Z."/>
            <person name="Wang S."/>
            <person name="Yan T."/>
            <person name="Shi P."/>
            <person name="Liu M."/>
            <person name="Fu X."/>
            <person name="Pan Q."/>
            <person name="Wang Y."/>
            <person name="Lv Z."/>
            <person name="Lu X."/>
            <person name="Zhang F."/>
            <person name="Jiang W."/>
            <person name="Ma Y."/>
            <person name="Chen M."/>
            <person name="Hao X."/>
            <person name="Li L."/>
            <person name="Tang Y."/>
            <person name="Lv G."/>
            <person name="Zhou Y."/>
            <person name="Sun X."/>
            <person name="Brodelius P.E."/>
            <person name="Rose J.K.C."/>
            <person name="Tang K."/>
        </authorList>
    </citation>
    <scope>NUCLEOTIDE SEQUENCE [LARGE SCALE GENOMIC DNA]</scope>
    <source>
        <strain evidence="8">cv. Huhao1</strain>
        <tissue evidence="7">Leaf</tissue>
    </source>
</reference>
<comment type="caution">
    <text evidence="7">The sequence shown here is derived from an EMBL/GenBank/DDBJ whole genome shotgun (WGS) entry which is preliminary data.</text>
</comment>
<keyword evidence="5" id="KW-0927">Auxin signaling pathway</keyword>
<evidence type="ECO:0000256" key="2">
    <source>
        <dbReference type="ARBA" id="ARBA00022692"/>
    </source>
</evidence>
<sequence length="150" mass="16847">MPCLGGKRGNTIITTGLRQQQHHPFHTKLENLPVFALLDDGIVEVQGEPSCYTGPLLVFSLLLPCLIFSQLGQAITLEKLIEWWFIPFNVVLATVSGSIIGFIVALIAMPPYPYFKFTIIQIAIGILEDTCEHTRKETIRDFGERQSNKF</sequence>
<dbReference type="OrthoDB" id="191139at2759"/>
<evidence type="ECO:0000256" key="6">
    <source>
        <dbReference type="SAM" id="Phobius"/>
    </source>
</evidence>
<keyword evidence="4 6" id="KW-0472">Membrane</keyword>
<evidence type="ECO:0000256" key="5">
    <source>
        <dbReference type="ARBA" id="ARBA00023294"/>
    </source>
</evidence>
<dbReference type="STRING" id="35608.A0A2U1LQ88"/>
<dbReference type="InterPro" id="IPR039305">
    <property type="entry name" value="PILS2/6"/>
</dbReference>
<dbReference type="Pfam" id="PF03547">
    <property type="entry name" value="Mem_trans"/>
    <property type="match status" value="1"/>
</dbReference>
<keyword evidence="3 6" id="KW-1133">Transmembrane helix</keyword>
<dbReference type="GO" id="GO:0009734">
    <property type="term" value="P:auxin-activated signaling pathway"/>
    <property type="evidence" value="ECO:0007669"/>
    <property type="project" value="UniProtKB-KW"/>
</dbReference>
<name>A0A2U1LQ88_ARTAN</name>
<dbReference type="EMBL" id="PKPP01008266">
    <property type="protein sequence ID" value="PWA51150.1"/>
    <property type="molecule type" value="Genomic_DNA"/>
</dbReference>
<organism evidence="7 8">
    <name type="scientific">Artemisia annua</name>
    <name type="common">Sweet wormwood</name>
    <dbReference type="NCBI Taxonomy" id="35608"/>
    <lineage>
        <taxon>Eukaryota</taxon>
        <taxon>Viridiplantae</taxon>
        <taxon>Streptophyta</taxon>
        <taxon>Embryophyta</taxon>
        <taxon>Tracheophyta</taxon>
        <taxon>Spermatophyta</taxon>
        <taxon>Magnoliopsida</taxon>
        <taxon>eudicotyledons</taxon>
        <taxon>Gunneridae</taxon>
        <taxon>Pentapetalae</taxon>
        <taxon>asterids</taxon>
        <taxon>campanulids</taxon>
        <taxon>Asterales</taxon>
        <taxon>Asteraceae</taxon>
        <taxon>Asteroideae</taxon>
        <taxon>Anthemideae</taxon>
        <taxon>Artemisiinae</taxon>
        <taxon>Artemisia</taxon>
    </lineage>
</organism>
<evidence type="ECO:0000256" key="3">
    <source>
        <dbReference type="ARBA" id="ARBA00022989"/>
    </source>
</evidence>
<dbReference type="Proteomes" id="UP000245207">
    <property type="component" value="Unassembled WGS sequence"/>
</dbReference>
<keyword evidence="8" id="KW-1185">Reference proteome</keyword>
<dbReference type="GO" id="GO:0016020">
    <property type="term" value="C:membrane"/>
    <property type="evidence" value="ECO:0007669"/>
    <property type="project" value="UniProtKB-SubCell"/>
</dbReference>
<comment type="subcellular location">
    <subcellularLocation>
        <location evidence="1">Membrane</location>
        <topology evidence="1">Multi-pass membrane protein</topology>
    </subcellularLocation>
</comment>
<feature type="transmembrane region" description="Helical" evidence="6">
    <location>
        <begin position="83"/>
        <end position="108"/>
    </location>
</feature>
<feature type="transmembrane region" description="Helical" evidence="6">
    <location>
        <begin position="56"/>
        <end position="77"/>
    </location>
</feature>
<evidence type="ECO:0000256" key="1">
    <source>
        <dbReference type="ARBA" id="ARBA00004141"/>
    </source>
</evidence>
<dbReference type="PANTHER" id="PTHR31419:SF1">
    <property type="entry name" value="PROTEIN PIN-LIKES 6"/>
    <property type="match status" value="1"/>
</dbReference>
<evidence type="ECO:0000256" key="4">
    <source>
        <dbReference type="ARBA" id="ARBA00023136"/>
    </source>
</evidence>
<gene>
    <name evidence="7" type="ORF">CTI12_AA463660</name>
</gene>
<evidence type="ECO:0000313" key="7">
    <source>
        <dbReference type="EMBL" id="PWA51150.1"/>
    </source>
</evidence>
<accession>A0A2U1LQ88</accession>
<keyword evidence="2 6" id="KW-0812">Transmembrane</keyword>
<dbReference type="PANTHER" id="PTHR31419">
    <property type="entry name" value="PROTEIN PIN-LIKES 2"/>
    <property type="match status" value="1"/>
</dbReference>
<dbReference type="GO" id="GO:0080162">
    <property type="term" value="P:endoplasmic reticulum to cytosol auxin transport"/>
    <property type="evidence" value="ECO:0007669"/>
    <property type="project" value="InterPro"/>
</dbReference>
<evidence type="ECO:0000313" key="8">
    <source>
        <dbReference type="Proteomes" id="UP000245207"/>
    </source>
</evidence>
<dbReference type="AlphaFoldDB" id="A0A2U1LQ88"/>
<protein>
    <submittedName>
        <fullName evidence="7">Uncharacterized protein</fullName>
    </submittedName>
</protein>
<proteinExistence type="predicted"/>